<evidence type="ECO:0000256" key="3">
    <source>
        <dbReference type="PROSITE-ProRule" id="PRU01379"/>
    </source>
</evidence>
<evidence type="ECO:0000256" key="4">
    <source>
        <dbReference type="SAM" id="SignalP"/>
    </source>
</evidence>
<dbReference type="Proteomes" id="UP000002168">
    <property type="component" value="Chromosome"/>
</dbReference>
<keyword evidence="6" id="KW-0378">Hydrolase</keyword>
<dbReference type="GO" id="GO:0005615">
    <property type="term" value="C:extracellular space"/>
    <property type="evidence" value="ECO:0007669"/>
    <property type="project" value="TreeGrafter"/>
</dbReference>
<evidence type="ECO:0000313" key="6">
    <source>
        <dbReference type="EMBL" id="ACA89003.1"/>
    </source>
</evidence>
<comment type="cofactor">
    <cofactor evidence="1">
        <name>Zn(2+)</name>
        <dbReference type="ChEBI" id="CHEBI:29105"/>
    </cofactor>
</comment>
<evidence type="ECO:0000256" key="1">
    <source>
        <dbReference type="ARBA" id="ARBA00001947"/>
    </source>
</evidence>
<proteinExistence type="inferred from homology"/>
<feature type="domain" description="Peptidase M14" evidence="5">
    <location>
        <begin position="88"/>
        <end position="369"/>
    </location>
</feature>
<dbReference type="GO" id="GO:0008270">
    <property type="term" value="F:zinc ion binding"/>
    <property type="evidence" value="ECO:0007669"/>
    <property type="project" value="InterPro"/>
</dbReference>
<dbReference type="HOGENOM" id="CLU_032905_0_0_6"/>
<dbReference type="PANTHER" id="PTHR11705">
    <property type="entry name" value="PROTEASE FAMILY M14 CARBOXYPEPTIDASE A,B"/>
    <property type="match status" value="1"/>
</dbReference>
<dbReference type="KEGG" id="swd:Swoo_4754"/>
<evidence type="ECO:0000259" key="5">
    <source>
        <dbReference type="PROSITE" id="PS52035"/>
    </source>
</evidence>
<accession>B1KN46</accession>
<feature type="chain" id="PRO_5002764681" evidence="4">
    <location>
        <begin position="29"/>
        <end position="627"/>
    </location>
</feature>
<dbReference type="SUPFAM" id="SSF53187">
    <property type="entry name" value="Zn-dependent exopeptidases"/>
    <property type="match status" value="1"/>
</dbReference>
<dbReference type="eggNOG" id="COG2866">
    <property type="taxonomic scope" value="Bacteria"/>
</dbReference>
<dbReference type="InterPro" id="IPR000834">
    <property type="entry name" value="Peptidase_M14"/>
</dbReference>
<name>B1KN46_SHEWM</name>
<evidence type="ECO:0000256" key="2">
    <source>
        <dbReference type="ARBA" id="ARBA00005988"/>
    </source>
</evidence>
<organism evidence="6 7">
    <name type="scientific">Shewanella woodyi (strain ATCC 51908 / MS32)</name>
    <dbReference type="NCBI Taxonomy" id="392500"/>
    <lineage>
        <taxon>Bacteria</taxon>
        <taxon>Pseudomonadati</taxon>
        <taxon>Pseudomonadota</taxon>
        <taxon>Gammaproteobacteria</taxon>
        <taxon>Alteromonadales</taxon>
        <taxon>Shewanellaceae</taxon>
        <taxon>Shewanella</taxon>
    </lineage>
</organism>
<keyword evidence="4" id="KW-0732">Signal</keyword>
<dbReference type="GO" id="GO:0006508">
    <property type="term" value="P:proteolysis"/>
    <property type="evidence" value="ECO:0007669"/>
    <property type="project" value="InterPro"/>
</dbReference>
<dbReference type="EMBL" id="CP000961">
    <property type="protein sequence ID" value="ACA89003.1"/>
    <property type="molecule type" value="Genomic_DNA"/>
</dbReference>
<evidence type="ECO:0000313" key="7">
    <source>
        <dbReference type="Proteomes" id="UP000002168"/>
    </source>
</evidence>
<dbReference type="AlphaFoldDB" id="B1KN46"/>
<feature type="active site" description="Proton donor/acceptor" evidence="3">
    <location>
        <position position="344"/>
    </location>
</feature>
<dbReference type="SMART" id="SM00631">
    <property type="entry name" value="Zn_pept"/>
    <property type="match status" value="1"/>
</dbReference>
<dbReference type="GO" id="GO:0004181">
    <property type="term" value="F:metallocarboxypeptidase activity"/>
    <property type="evidence" value="ECO:0007669"/>
    <property type="project" value="InterPro"/>
</dbReference>
<reference evidence="6 7" key="1">
    <citation type="submission" date="2008-02" db="EMBL/GenBank/DDBJ databases">
        <title>Complete sequence of Shewanella woodyi ATCC 51908.</title>
        <authorList>
            <consortium name="US DOE Joint Genome Institute"/>
            <person name="Copeland A."/>
            <person name="Lucas S."/>
            <person name="Lapidus A."/>
            <person name="Glavina del Rio T."/>
            <person name="Dalin E."/>
            <person name="Tice H."/>
            <person name="Bruce D."/>
            <person name="Goodwin L."/>
            <person name="Pitluck S."/>
            <person name="Sims D."/>
            <person name="Brettin T."/>
            <person name="Detter J.C."/>
            <person name="Han C."/>
            <person name="Kuske C.R."/>
            <person name="Schmutz J."/>
            <person name="Larimer F."/>
            <person name="Land M."/>
            <person name="Hauser L."/>
            <person name="Kyrpides N."/>
            <person name="Lykidis A."/>
            <person name="Zhao J.-S."/>
            <person name="Richardson P."/>
        </authorList>
    </citation>
    <scope>NUCLEOTIDE SEQUENCE [LARGE SCALE GENOMIC DNA]</scope>
    <source>
        <strain evidence="7">ATCC 51908 / MS32</strain>
    </source>
</reference>
<comment type="similarity">
    <text evidence="2 3">Belongs to the peptidase M14 family.</text>
</comment>
<keyword evidence="6" id="KW-0121">Carboxypeptidase</keyword>
<dbReference type="Pfam" id="PF00246">
    <property type="entry name" value="Peptidase_M14"/>
    <property type="match status" value="1"/>
</dbReference>
<gene>
    <name evidence="6" type="ordered locus">Swoo_4754</name>
</gene>
<dbReference type="PANTHER" id="PTHR11705:SF145">
    <property type="entry name" value="PEPTIDASE M14 CARBOXYPEPTIDASE A DOMAIN-CONTAINING PROTEIN"/>
    <property type="match status" value="1"/>
</dbReference>
<dbReference type="Gene3D" id="3.40.630.10">
    <property type="entry name" value="Zn peptidases"/>
    <property type="match status" value="1"/>
</dbReference>
<dbReference type="PROSITE" id="PS52035">
    <property type="entry name" value="PEPTIDASE_M14"/>
    <property type="match status" value="1"/>
</dbReference>
<keyword evidence="6" id="KW-0645">Protease</keyword>
<protein>
    <submittedName>
        <fullName evidence="6">Peptidase M14 carboxypeptidase A</fullName>
    </submittedName>
</protein>
<feature type="signal peptide" evidence="4">
    <location>
        <begin position="1"/>
        <end position="28"/>
    </location>
</feature>
<dbReference type="STRING" id="392500.Swoo_4754"/>
<keyword evidence="7" id="KW-1185">Reference proteome</keyword>
<sequence length="627" mass="70949" precursor="true">MDMRLAPLSIITLLTISASSTTSTFATANDTQTATDNTPKTATPQIANSYINDKILPPAIEWHGKSEELLLGADAEWATPFEQHGLKTSPSYDETFIWLDKLIAQSDKLKKVSIGKSPQGRDIWMIIASQEGAATPETLAKNDKPSVLVQAGIHSGEIDGKDAGMMLLRDIIIGDKGELLNKTNLLFVPIFSVDGHERSTQYNRVNQRGPLDMGWRTTANNLNLNRDYAKADSLEMQHMLRTINTWQPDLYIDVHVTDGIDYQYDVTFGYNLPQGLSPASYNWLEKIYRPAIEADLTSQGHIPGPLVFAIDNTDITKGMSLWNASPRYSNGYGDARHLPTILVENHSLKPFKQRVLGTYVMLESTLKTVGQQATKLKAAIRKDKFSYSPMVTLSWKEKQQDKGWDFKGIDYHLEKSEISGNEVVRWTGEPKLYPDLPVIGNTVADVRVKRASAYYIPAQWTEVIARLENHGIRLTRTEQETEMALEQYQFTQPEFATKDYEGRQRVDAQVTKHSIKTTLPAGTVKIDTKQPLGDLAILLLEPQSPDSLFQWGLFNPIFTRTEYIENYAVEPLARQMLEESPALQAEFELALADPLFATNPKARLRWFYERSPYYDDQYMKYPVLRQK</sequence>
<dbReference type="CDD" id="cd06241">
    <property type="entry name" value="M14-like"/>
    <property type="match status" value="1"/>
</dbReference>